<dbReference type="Gene3D" id="1.10.260.40">
    <property type="entry name" value="lambda repressor-like DNA-binding domains"/>
    <property type="match status" value="1"/>
</dbReference>
<feature type="domain" description="HTH cro/C1-type" evidence="3">
    <location>
        <begin position="60"/>
        <end position="108"/>
    </location>
</feature>
<proteinExistence type="predicted"/>
<dbReference type="RefSeq" id="XP_001329371.1">
    <property type="nucleotide sequence ID" value="XM_001329336.1"/>
</dbReference>
<reference evidence="4" key="1">
    <citation type="submission" date="2006-10" db="EMBL/GenBank/DDBJ databases">
        <authorList>
            <person name="Amadeo P."/>
            <person name="Zhao Q."/>
            <person name="Wortman J."/>
            <person name="Fraser-Liggett C."/>
            <person name="Carlton J."/>
        </authorList>
    </citation>
    <scope>NUCLEOTIDE SEQUENCE</scope>
    <source>
        <strain evidence="4">G3</strain>
    </source>
</reference>
<dbReference type="AlphaFoldDB" id="A2DR49"/>
<organism evidence="4 5">
    <name type="scientific">Trichomonas vaginalis (strain ATCC PRA-98 / G3)</name>
    <dbReference type="NCBI Taxonomy" id="412133"/>
    <lineage>
        <taxon>Eukaryota</taxon>
        <taxon>Metamonada</taxon>
        <taxon>Parabasalia</taxon>
        <taxon>Trichomonadida</taxon>
        <taxon>Trichomonadidae</taxon>
        <taxon>Trichomonas</taxon>
    </lineage>
</organism>
<dbReference type="InterPro" id="IPR010982">
    <property type="entry name" value="Lambda_DNA-bd_dom_sf"/>
</dbReference>
<dbReference type="SUPFAM" id="SSF47413">
    <property type="entry name" value="lambda repressor-like DNA-binding domains"/>
    <property type="match status" value="1"/>
</dbReference>
<dbReference type="SMART" id="SM00530">
    <property type="entry name" value="HTH_XRE"/>
    <property type="match status" value="1"/>
</dbReference>
<dbReference type="OrthoDB" id="10253401at2759"/>
<reference evidence="4" key="2">
    <citation type="journal article" date="2007" name="Science">
        <title>Draft genome sequence of the sexually transmitted pathogen Trichomonas vaginalis.</title>
        <authorList>
            <person name="Carlton J.M."/>
            <person name="Hirt R.P."/>
            <person name="Silva J.C."/>
            <person name="Delcher A.L."/>
            <person name="Schatz M."/>
            <person name="Zhao Q."/>
            <person name="Wortman J.R."/>
            <person name="Bidwell S.L."/>
            <person name="Alsmark U.C.M."/>
            <person name="Besteiro S."/>
            <person name="Sicheritz-Ponten T."/>
            <person name="Noel C.J."/>
            <person name="Dacks J.B."/>
            <person name="Foster P.G."/>
            <person name="Simillion C."/>
            <person name="Van de Peer Y."/>
            <person name="Miranda-Saavedra D."/>
            <person name="Barton G.J."/>
            <person name="Westrop G.D."/>
            <person name="Mueller S."/>
            <person name="Dessi D."/>
            <person name="Fiori P.L."/>
            <person name="Ren Q."/>
            <person name="Paulsen I."/>
            <person name="Zhang H."/>
            <person name="Bastida-Corcuera F.D."/>
            <person name="Simoes-Barbosa A."/>
            <person name="Brown M.T."/>
            <person name="Hayes R.D."/>
            <person name="Mukherjee M."/>
            <person name="Okumura C.Y."/>
            <person name="Schneider R."/>
            <person name="Smith A.J."/>
            <person name="Vanacova S."/>
            <person name="Villalvazo M."/>
            <person name="Haas B.J."/>
            <person name="Pertea M."/>
            <person name="Feldblyum T.V."/>
            <person name="Utterback T.R."/>
            <person name="Shu C.L."/>
            <person name="Osoegawa K."/>
            <person name="de Jong P.J."/>
            <person name="Hrdy I."/>
            <person name="Horvathova L."/>
            <person name="Zubacova Z."/>
            <person name="Dolezal P."/>
            <person name="Malik S.B."/>
            <person name="Logsdon J.M. Jr."/>
            <person name="Henze K."/>
            <person name="Gupta A."/>
            <person name="Wang C.C."/>
            <person name="Dunne R.L."/>
            <person name="Upcroft J.A."/>
            <person name="Upcroft P."/>
            <person name="White O."/>
            <person name="Salzberg S.L."/>
            <person name="Tang P."/>
            <person name="Chiu C.-H."/>
            <person name="Lee Y.-S."/>
            <person name="Embley T.M."/>
            <person name="Coombs G.H."/>
            <person name="Mottram J.C."/>
            <person name="Tachezy J."/>
            <person name="Fraser-Liggett C.M."/>
            <person name="Johnson P.J."/>
        </authorList>
    </citation>
    <scope>NUCLEOTIDE SEQUENCE [LARGE SCALE GENOMIC DNA]</scope>
    <source>
        <strain evidence="4">G3</strain>
    </source>
</reference>
<dbReference type="GO" id="GO:0005634">
    <property type="term" value="C:nucleus"/>
    <property type="evidence" value="ECO:0000318"/>
    <property type="project" value="GO_Central"/>
</dbReference>
<feature type="region of interest" description="Disordered" evidence="2">
    <location>
        <begin position="1"/>
        <end position="30"/>
    </location>
</feature>
<dbReference type="Pfam" id="PF01381">
    <property type="entry name" value="HTH_3"/>
    <property type="match status" value="1"/>
</dbReference>
<name>A2DR49_TRIV3</name>
<dbReference type="SMR" id="A2DR49"/>
<dbReference type="Proteomes" id="UP000001542">
    <property type="component" value="Unassembled WGS sequence"/>
</dbReference>
<dbReference type="PROSITE" id="PS50943">
    <property type="entry name" value="HTH_CROC1"/>
    <property type="match status" value="1"/>
</dbReference>
<sequence>MYDQFAKPATYVTRGGGATQGAGQKKHVDSHAKKFAMIENDNDHFGDHRQKVGIEMANKIKNLRNAKEWTQKDLALHAGVKIDVVKDYESGNAEPNAKIIKRFEQVLEGPLR</sequence>
<protein>
    <submittedName>
        <fullName evidence="4">Helix-turn-helix family protein</fullName>
    </submittedName>
</protein>
<keyword evidence="5" id="KW-1185">Reference proteome</keyword>
<dbReference type="PANTHER" id="PTHR10245">
    <property type="entry name" value="ENDOTHELIAL DIFFERENTIATION-RELATED FACTOR 1 MULTIPROTEIN BRIDGING FACTOR 1"/>
    <property type="match status" value="1"/>
</dbReference>
<evidence type="ECO:0000313" key="5">
    <source>
        <dbReference type="Proteomes" id="UP000001542"/>
    </source>
</evidence>
<dbReference type="EMBL" id="DS113234">
    <property type="protein sequence ID" value="EAY17148.1"/>
    <property type="molecule type" value="Genomic_DNA"/>
</dbReference>
<evidence type="ECO:0000256" key="1">
    <source>
        <dbReference type="ARBA" id="ARBA00023125"/>
    </source>
</evidence>
<dbReference type="VEuPathDB" id="TrichDB:TVAGG3_0695080"/>
<dbReference type="InParanoid" id="A2DR49"/>
<dbReference type="PANTHER" id="PTHR10245:SF15">
    <property type="entry name" value="ENDOTHELIAL DIFFERENTIATION-RELATED FACTOR 1"/>
    <property type="match status" value="1"/>
</dbReference>
<dbReference type="FunCoup" id="A2DR49">
    <property type="interactions" value="700"/>
</dbReference>
<dbReference type="InterPro" id="IPR001387">
    <property type="entry name" value="Cro/C1-type_HTH"/>
</dbReference>
<evidence type="ECO:0000256" key="2">
    <source>
        <dbReference type="SAM" id="MobiDB-lite"/>
    </source>
</evidence>
<dbReference type="KEGG" id="tva:4775163"/>
<evidence type="ECO:0000313" key="4">
    <source>
        <dbReference type="EMBL" id="EAY17148.1"/>
    </source>
</evidence>
<dbReference type="CDD" id="cd00093">
    <property type="entry name" value="HTH_XRE"/>
    <property type="match status" value="1"/>
</dbReference>
<evidence type="ECO:0000259" key="3">
    <source>
        <dbReference type="PROSITE" id="PS50943"/>
    </source>
</evidence>
<dbReference type="GO" id="GO:0003677">
    <property type="term" value="F:DNA binding"/>
    <property type="evidence" value="ECO:0007669"/>
    <property type="project" value="UniProtKB-KW"/>
</dbReference>
<keyword evidence="1" id="KW-0238">DNA-binding</keyword>
<gene>
    <name evidence="4" type="ORF">TVAG_303670</name>
</gene>
<dbReference type="STRING" id="5722.A2DR49"/>
<dbReference type="VEuPathDB" id="TrichDB:TVAG_303670"/>
<accession>A2DR49</accession>